<sequence>MSRLPLDQIDAFVTAARMKNLTRAAEAMHLTVSALSHRMRLLEDRLGHRLLLRGPRGVELTPEGQRLFDAVATPLDAIGHALTRLSSRSDRVITLSLIPSMATAWLVPRLSAFLVANPELGLNLQSSTHVVDFDRESVDMALRLGGGQWPGVTSELLFHEWIAPVASPEFIKRHGKPKGDSASLAKLPLLGDPSDRWKEWFGQHGGEAPRRYVAHFDDTETLHQAAAQGMGVALARATLAEPLIRAGRLVPLTRKRLQVDFAHYLVYPERSLGHPEFQTVRRWLLEQAGRAP</sequence>
<keyword evidence="7" id="KW-1185">Reference proteome</keyword>
<evidence type="ECO:0000256" key="3">
    <source>
        <dbReference type="ARBA" id="ARBA00023125"/>
    </source>
</evidence>
<dbReference type="CDD" id="cd08432">
    <property type="entry name" value="PBP2_GcdR_TrpI_HvrB_AmpR_like"/>
    <property type="match status" value="1"/>
</dbReference>
<comment type="similarity">
    <text evidence="1">Belongs to the LysR transcriptional regulatory family.</text>
</comment>
<accession>A0A1T5KLH6</accession>
<dbReference type="OrthoDB" id="5526340at2"/>
<dbReference type="PANTHER" id="PTHR30537:SF79">
    <property type="entry name" value="TRANSCRIPTIONAL REGULATOR-RELATED"/>
    <property type="match status" value="1"/>
</dbReference>
<dbReference type="InterPro" id="IPR000847">
    <property type="entry name" value="LysR_HTH_N"/>
</dbReference>
<organism evidence="6 7">
    <name type="scientific">Pseudoxanthomonas indica</name>
    <dbReference type="NCBI Taxonomy" id="428993"/>
    <lineage>
        <taxon>Bacteria</taxon>
        <taxon>Pseudomonadati</taxon>
        <taxon>Pseudomonadota</taxon>
        <taxon>Gammaproteobacteria</taxon>
        <taxon>Lysobacterales</taxon>
        <taxon>Lysobacteraceae</taxon>
        <taxon>Pseudoxanthomonas</taxon>
    </lineage>
</organism>
<dbReference type="Pfam" id="PF00126">
    <property type="entry name" value="HTH_1"/>
    <property type="match status" value="1"/>
</dbReference>
<dbReference type="EMBL" id="FUZV01000001">
    <property type="protein sequence ID" value="SKC64596.1"/>
    <property type="molecule type" value="Genomic_DNA"/>
</dbReference>
<evidence type="ECO:0000256" key="1">
    <source>
        <dbReference type="ARBA" id="ARBA00009437"/>
    </source>
</evidence>
<evidence type="ECO:0000313" key="6">
    <source>
        <dbReference type="EMBL" id="SKC64596.1"/>
    </source>
</evidence>
<name>A0A1T5KLH6_9GAMM</name>
<dbReference type="Proteomes" id="UP000190341">
    <property type="component" value="Unassembled WGS sequence"/>
</dbReference>
<dbReference type="Gene3D" id="1.10.10.10">
    <property type="entry name" value="Winged helix-like DNA-binding domain superfamily/Winged helix DNA-binding domain"/>
    <property type="match status" value="1"/>
</dbReference>
<evidence type="ECO:0000256" key="4">
    <source>
        <dbReference type="ARBA" id="ARBA00023163"/>
    </source>
</evidence>
<dbReference type="PROSITE" id="PS50931">
    <property type="entry name" value="HTH_LYSR"/>
    <property type="match status" value="1"/>
</dbReference>
<reference evidence="6 7" key="1">
    <citation type="submission" date="2017-02" db="EMBL/GenBank/DDBJ databases">
        <authorList>
            <person name="Peterson S.W."/>
        </authorList>
    </citation>
    <scope>NUCLEOTIDE SEQUENCE [LARGE SCALE GENOMIC DNA]</scope>
    <source>
        <strain evidence="6 7">P15</strain>
    </source>
</reference>
<dbReference type="InterPro" id="IPR036388">
    <property type="entry name" value="WH-like_DNA-bd_sf"/>
</dbReference>
<dbReference type="GO" id="GO:0006351">
    <property type="term" value="P:DNA-templated transcription"/>
    <property type="evidence" value="ECO:0007669"/>
    <property type="project" value="TreeGrafter"/>
</dbReference>
<dbReference type="STRING" id="428993.SAMN06296058_1808"/>
<dbReference type="InterPro" id="IPR005119">
    <property type="entry name" value="LysR_subst-bd"/>
</dbReference>
<dbReference type="SUPFAM" id="SSF53850">
    <property type="entry name" value="Periplasmic binding protein-like II"/>
    <property type="match status" value="1"/>
</dbReference>
<evidence type="ECO:0000259" key="5">
    <source>
        <dbReference type="PROSITE" id="PS50931"/>
    </source>
</evidence>
<dbReference type="InterPro" id="IPR058163">
    <property type="entry name" value="LysR-type_TF_proteobact-type"/>
</dbReference>
<dbReference type="InterPro" id="IPR036390">
    <property type="entry name" value="WH_DNA-bd_sf"/>
</dbReference>
<keyword evidence="2" id="KW-0805">Transcription regulation</keyword>
<protein>
    <submittedName>
        <fullName evidence="6">Transcriptional regulator, LysR family</fullName>
    </submittedName>
</protein>
<dbReference type="Pfam" id="PF03466">
    <property type="entry name" value="LysR_substrate"/>
    <property type="match status" value="1"/>
</dbReference>
<keyword evidence="4" id="KW-0804">Transcription</keyword>
<feature type="domain" description="HTH lysR-type" evidence="5">
    <location>
        <begin position="4"/>
        <end position="61"/>
    </location>
</feature>
<evidence type="ECO:0000256" key="2">
    <source>
        <dbReference type="ARBA" id="ARBA00023015"/>
    </source>
</evidence>
<gene>
    <name evidence="6" type="ORF">SAMN06296058_1808</name>
</gene>
<dbReference type="GO" id="GO:0003700">
    <property type="term" value="F:DNA-binding transcription factor activity"/>
    <property type="evidence" value="ECO:0007669"/>
    <property type="project" value="InterPro"/>
</dbReference>
<dbReference type="Gene3D" id="3.40.190.10">
    <property type="entry name" value="Periplasmic binding protein-like II"/>
    <property type="match status" value="2"/>
</dbReference>
<dbReference type="GO" id="GO:0043565">
    <property type="term" value="F:sequence-specific DNA binding"/>
    <property type="evidence" value="ECO:0007669"/>
    <property type="project" value="TreeGrafter"/>
</dbReference>
<evidence type="ECO:0000313" key="7">
    <source>
        <dbReference type="Proteomes" id="UP000190341"/>
    </source>
</evidence>
<dbReference type="AlphaFoldDB" id="A0A1T5KLH6"/>
<dbReference type="RefSeq" id="WP_079724070.1">
    <property type="nucleotide sequence ID" value="NZ_BMCL01000002.1"/>
</dbReference>
<dbReference type="SUPFAM" id="SSF46785">
    <property type="entry name" value="Winged helix' DNA-binding domain"/>
    <property type="match status" value="1"/>
</dbReference>
<dbReference type="PANTHER" id="PTHR30537">
    <property type="entry name" value="HTH-TYPE TRANSCRIPTIONAL REGULATOR"/>
    <property type="match status" value="1"/>
</dbReference>
<proteinExistence type="inferred from homology"/>
<keyword evidence="3" id="KW-0238">DNA-binding</keyword>